<dbReference type="AlphaFoldDB" id="A0AAX4HTS0"/>
<evidence type="ECO:0000256" key="6">
    <source>
        <dbReference type="ARBA" id="ARBA00022989"/>
    </source>
</evidence>
<evidence type="ECO:0000256" key="8">
    <source>
        <dbReference type="ARBA" id="ARBA00035655"/>
    </source>
</evidence>
<evidence type="ECO:0000313" key="11">
    <source>
        <dbReference type="Proteomes" id="UP001324634"/>
    </source>
</evidence>
<dbReference type="PANTHER" id="PTHR30574:SF1">
    <property type="entry name" value="SULPHUR TRANSPORT DOMAIN-CONTAINING PROTEIN"/>
    <property type="match status" value="1"/>
</dbReference>
<comment type="similarity">
    <text evidence="8">Belongs to the TsuA/YedE (TC 9.B.102) family.</text>
</comment>
<feature type="transmembrane region" description="Helical" evidence="9">
    <location>
        <begin position="74"/>
        <end position="91"/>
    </location>
</feature>
<evidence type="ECO:0000256" key="5">
    <source>
        <dbReference type="ARBA" id="ARBA00022692"/>
    </source>
</evidence>
<evidence type="ECO:0000256" key="7">
    <source>
        <dbReference type="ARBA" id="ARBA00023136"/>
    </source>
</evidence>
<protein>
    <submittedName>
        <fullName evidence="10">YeeE/YedE thiosulfate transporter family protein</fullName>
    </submittedName>
</protein>
<evidence type="ECO:0000256" key="3">
    <source>
        <dbReference type="ARBA" id="ARBA00022475"/>
    </source>
</evidence>
<dbReference type="GO" id="GO:0005886">
    <property type="term" value="C:plasma membrane"/>
    <property type="evidence" value="ECO:0007669"/>
    <property type="project" value="UniProtKB-SubCell"/>
</dbReference>
<dbReference type="Pfam" id="PF04143">
    <property type="entry name" value="Sulf_transp"/>
    <property type="match status" value="1"/>
</dbReference>
<gene>
    <name evidence="10" type="ORF">SOO65_08500</name>
</gene>
<keyword evidence="7 9" id="KW-0472">Membrane</keyword>
<keyword evidence="6 9" id="KW-1133">Transmembrane helix</keyword>
<keyword evidence="4" id="KW-0997">Cell inner membrane</keyword>
<comment type="subcellular location">
    <subcellularLocation>
        <location evidence="1">Cell inner membrane</location>
        <topology evidence="1">Multi-pass membrane protein</topology>
    </subcellularLocation>
</comment>
<keyword evidence="2" id="KW-0813">Transport</keyword>
<dbReference type="InterPro" id="IPR007272">
    <property type="entry name" value="Sulf_transp_TsuA/YedE"/>
</dbReference>
<feature type="transmembrane region" description="Helical" evidence="9">
    <location>
        <begin position="42"/>
        <end position="62"/>
    </location>
</feature>
<dbReference type="PANTHER" id="PTHR30574">
    <property type="entry name" value="INNER MEMBRANE PROTEIN YEDE"/>
    <property type="match status" value="1"/>
</dbReference>
<evidence type="ECO:0000256" key="1">
    <source>
        <dbReference type="ARBA" id="ARBA00004429"/>
    </source>
</evidence>
<evidence type="ECO:0000313" key="10">
    <source>
        <dbReference type="EMBL" id="WPU66786.1"/>
    </source>
</evidence>
<evidence type="ECO:0000256" key="9">
    <source>
        <dbReference type="SAM" id="Phobius"/>
    </source>
</evidence>
<name>A0AAX4HTS0_9BACT</name>
<organism evidence="10 11">
    <name type="scientific">Peredibacter starrii</name>
    <dbReference type="NCBI Taxonomy" id="28202"/>
    <lineage>
        <taxon>Bacteria</taxon>
        <taxon>Pseudomonadati</taxon>
        <taxon>Bdellovibrionota</taxon>
        <taxon>Bacteriovoracia</taxon>
        <taxon>Bacteriovoracales</taxon>
        <taxon>Bacteriovoracaceae</taxon>
        <taxon>Peredibacter</taxon>
    </lineage>
</organism>
<evidence type="ECO:0000256" key="2">
    <source>
        <dbReference type="ARBA" id="ARBA00022448"/>
    </source>
</evidence>
<dbReference type="RefSeq" id="WP_321399338.1">
    <property type="nucleotide sequence ID" value="NZ_CP139487.1"/>
</dbReference>
<feature type="transmembrane region" description="Helical" evidence="9">
    <location>
        <begin position="111"/>
        <end position="129"/>
    </location>
</feature>
<keyword evidence="3" id="KW-1003">Cell membrane</keyword>
<dbReference type="KEGG" id="psti:SOO65_08500"/>
<sequence length="136" mass="14271">MLPILGGAIIGLAASILLLFDGRVTGISGITSGVIKSETPDKSWRIFFLSGLIIGGVLLRFFRPEAVTIISGAFNYDYALAGFLVGFGTVLGSGCTSGHGVCGLSRFSVRSMVAVLIFIGTAMLTLFVFKTFRGVL</sequence>
<evidence type="ECO:0000256" key="4">
    <source>
        <dbReference type="ARBA" id="ARBA00022519"/>
    </source>
</evidence>
<dbReference type="Proteomes" id="UP001324634">
    <property type="component" value="Chromosome"/>
</dbReference>
<dbReference type="EMBL" id="CP139487">
    <property type="protein sequence ID" value="WPU66786.1"/>
    <property type="molecule type" value="Genomic_DNA"/>
</dbReference>
<keyword evidence="11" id="KW-1185">Reference proteome</keyword>
<reference evidence="10 11" key="1">
    <citation type="submission" date="2023-11" db="EMBL/GenBank/DDBJ databases">
        <title>Peredibacter starrii A3.12.</title>
        <authorList>
            <person name="Mitchell R.J."/>
        </authorList>
    </citation>
    <scope>NUCLEOTIDE SEQUENCE [LARGE SCALE GENOMIC DNA]</scope>
    <source>
        <strain evidence="10 11">A3.12</strain>
    </source>
</reference>
<keyword evidence="5 9" id="KW-0812">Transmembrane</keyword>
<accession>A0AAX4HTS0</accession>
<proteinExistence type="inferred from homology"/>